<keyword evidence="7 10" id="KW-0460">Magnesium</keyword>
<dbReference type="InterPro" id="IPR031168">
    <property type="entry name" value="G_TrmE"/>
</dbReference>
<gene>
    <name evidence="10" type="primary">mnmE</name>
    <name evidence="10" type="synonym">trmE</name>
    <name evidence="13" type="ORF">A2557_01155</name>
</gene>
<comment type="function">
    <text evidence="10">Exhibits a very high intrinsic GTPase hydrolysis rate. Involved in the addition of a carboxymethylaminomethyl (cmnm) group at the wobble position (U34) of certain tRNAs, forming tRNA-cmnm(5)s(2)U34.</text>
</comment>
<comment type="subcellular location">
    <subcellularLocation>
        <location evidence="10">Cytoplasm</location>
    </subcellularLocation>
</comment>
<dbReference type="Pfam" id="PF12631">
    <property type="entry name" value="MnmE_helical"/>
    <property type="match status" value="1"/>
</dbReference>
<dbReference type="GO" id="GO:0003924">
    <property type="term" value="F:GTPase activity"/>
    <property type="evidence" value="ECO:0007669"/>
    <property type="project" value="UniProtKB-UniRule"/>
</dbReference>
<feature type="binding site" evidence="10">
    <location>
        <begin position="229"/>
        <end position="234"/>
    </location>
    <ligand>
        <name>GTP</name>
        <dbReference type="ChEBI" id="CHEBI:37565"/>
    </ligand>
</feature>
<evidence type="ECO:0000313" key="13">
    <source>
        <dbReference type="EMBL" id="OGH03542.1"/>
    </source>
</evidence>
<evidence type="ECO:0000256" key="9">
    <source>
        <dbReference type="ARBA" id="ARBA00023134"/>
    </source>
</evidence>
<dbReference type="GO" id="GO:0005525">
    <property type="term" value="F:GTP binding"/>
    <property type="evidence" value="ECO:0007669"/>
    <property type="project" value="UniProtKB-UniRule"/>
</dbReference>
<dbReference type="Gene3D" id="3.40.50.300">
    <property type="entry name" value="P-loop containing nucleotide triphosphate hydrolases"/>
    <property type="match status" value="1"/>
</dbReference>
<dbReference type="NCBIfam" id="TIGR00231">
    <property type="entry name" value="small_GTP"/>
    <property type="match status" value="1"/>
</dbReference>
<feature type="binding site" evidence="10">
    <location>
        <begin position="331"/>
        <end position="334"/>
    </location>
    <ligand>
        <name>GTP</name>
        <dbReference type="ChEBI" id="CHEBI:37565"/>
    </ligand>
</feature>
<feature type="binding site" evidence="10">
    <location>
        <position position="253"/>
    </location>
    <ligand>
        <name>K(+)</name>
        <dbReference type="ChEBI" id="CHEBI:29103"/>
    </ligand>
</feature>
<dbReference type="SUPFAM" id="SSF52540">
    <property type="entry name" value="P-loop containing nucleoside triphosphate hydrolases"/>
    <property type="match status" value="1"/>
</dbReference>
<dbReference type="InterPro" id="IPR027368">
    <property type="entry name" value="MnmE_dom2"/>
</dbReference>
<dbReference type="Pfam" id="PF10396">
    <property type="entry name" value="TrmE_N"/>
    <property type="match status" value="1"/>
</dbReference>
<feature type="binding site" evidence="10">
    <location>
        <position position="248"/>
    </location>
    <ligand>
        <name>K(+)</name>
        <dbReference type="ChEBI" id="CHEBI:29103"/>
    </ligand>
</feature>
<feature type="binding site" evidence="10">
    <location>
        <position position="254"/>
    </location>
    <ligand>
        <name>Mg(2+)</name>
        <dbReference type="ChEBI" id="CHEBI:18420"/>
    </ligand>
</feature>
<feature type="domain" description="TrmE-type G" evidence="12">
    <location>
        <begin position="219"/>
        <end position="374"/>
    </location>
</feature>
<dbReference type="GO" id="GO:0005829">
    <property type="term" value="C:cytosol"/>
    <property type="evidence" value="ECO:0007669"/>
    <property type="project" value="TreeGrafter"/>
</dbReference>
<dbReference type="Pfam" id="PF01926">
    <property type="entry name" value="MMR_HSR1"/>
    <property type="match status" value="1"/>
</dbReference>
<dbReference type="InterPro" id="IPR027417">
    <property type="entry name" value="P-loop_NTPase"/>
</dbReference>
<dbReference type="AlphaFoldDB" id="A0A1F6GZP7"/>
<dbReference type="Gene3D" id="1.20.120.430">
    <property type="entry name" value="tRNA modification GTPase MnmE domain 2"/>
    <property type="match status" value="1"/>
</dbReference>
<evidence type="ECO:0000256" key="10">
    <source>
        <dbReference type="HAMAP-Rule" id="MF_00379"/>
    </source>
</evidence>
<evidence type="ECO:0000256" key="2">
    <source>
        <dbReference type="ARBA" id="ARBA00022490"/>
    </source>
</evidence>
<dbReference type="InterPro" id="IPR027266">
    <property type="entry name" value="TrmE/GcvT-like"/>
</dbReference>
<feature type="binding site" evidence="10">
    <location>
        <position position="233"/>
    </location>
    <ligand>
        <name>Mg(2+)</name>
        <dbReference type="ChEBI" id="CHEBI:18420"/>
    </ligand>
</feature>
<evidence type="ECO:0000259" key="12">
    <source>
        <dbReference type="PROSITE" id="PS51709"/>
    </source>
</evidence>
<dbReference type="FunFam" id="3.40.50.300:FF:001376">
    <property type="entry name" value="tRNA modification GTPase MnmE"/>
    <property type="match status" value="1"/>
</dbReference>
<dbReference type="CDD" id="cd14858">
    <property type="entry name" value="TrmE_N"/>
    <property type="match status" value="1"/>
</dbReference>
<dbReference type="GO" id="GO:0046872">
    <property type="term" value="F:metal ion binding"/>
    <property type="evidence" value="ECO:0007669"/>
    <property type="project" value="UniProtKB-KW"/>
</dbReference>
<dbReference type="PRINTS" id="PR00449">
    <property type="entry name" value="RASTRNSFRMNG"/>
</dbReference>
<reference evidence="13 14" key="1">
    <citation type="journal article" date="2016" name="Nat. Commun.">
        <title>Thousands of microbial genomes shed light on interconnected biogeochemical processes in an aquifer system.</title>
        <authorList>
            <person name="Anantharaman K."/>
            <person name="Brown C.T."/>
            <person name="Hug L.A."/>
            <person name="Sharon I."/>
            <person name="Castelle C.J."/>
            <person name="Probst A.J."/>
            <person name="Thomas B.C."/>
            <person name="Singh A."/>
            <person name="Wilkins M.J."/>
            <person name="Karaoz U."/>
            <person name="Brodie E.L."/>
            <person name="Williams K.H."/>
            <person name="Hubbard S.S."/>
            <person name="Banfield J.F."/>
        </authorList>
    </citation>
    <scope>NUCLEOTIDE SEQUENCE [LARGE SCALE GENOMIC DNA]</scope>
</reference>
<feature type="binding site" evidence="10">
    <location>
        <position position="229"/>
    </location>
    <ligand>
        <name>K(+)</name>
        <dbReference type="ChEBI" id="CHEBI:29103"/>
    </ligand>
</feature>
<feature type="binding site" evidence="10">
    <location>
        <position position="123"/>
    </location>
    <ligand>
        <name>(6S)-5-formyl-5,6,7,8-tetrahydrofolate</name>
        <dbReference type="ChEBI" id="CHEBI:57457"/>
    </ligand>
</feature>
<evidence type="ECO:0000256" key="5">
    <source>
        <dbReference type="ARBA" id="ARBA00022741"/>
    </source>
</evidence>
<evidence type="ECO:0000256" key="3">
    <source>
        <dbReference type="ARBA" id="ARBA00022694"/>
    </source>
</evidence>
<dbReference type="EMBL" id="MFNF01000015">
    <property type="protein sequence ID" value="OGH03542.1"/>
    <property type="molecule type" value="Genomic_DNA"/>
</dbReference>
<dbReference type="NCBIfam" id="TIGR00450">
    <property type="entry name" value="mnmE_trmE_thdF"/>
    <property type="match status" value="1"/>
</dbReference>
<dbReference type="CDD" id="cd04164">
    <property type="entry name" value="trmE"/>
    <property type="match status" value="1"/>
</dbReference>
<comment type="cofactor">
    <cofactor evidence="10">
        <name>K(+)</name>
        <dbReference type="ChEBI" id="CHEBI:29103"/>
    </cofactor>
    <text evidence="10">Binds 1 potassium ion per subunit.</text>
</comment>
<keyword evidence="9 10" id="KW-0342">GTP-binding</keyword>
<keyword evidence="8 10" id="KW-0630">Potassium</keyword>
<feature type="binding site" evidence="10">
    <location>
        <position position="250"/>
    </location>
    <ligand>
        <name>K(+)</name>
        <dbReference type="ChEBI" id="CHEBI:29103"/>
    </ligand>
</feature>
<organism evidence="13 14">
    <name type="scientific">Candidatus Lambdaproteobacteria bacterium RIFOXYD2_FULL_56_26</name>
    <dbReference type="NCBI Taxonomy" id="1817773"/>
    <lineage>
        <taxon>Bacteria</taxon>
        <taxon>Pseudomonadati</taxon>
        <taxon>Pseudomonadota</taxon>
        <taxon>Candidatus Lambdaproteobacteria</taxon>
    </lineage>
</organism>
<sequence length="453" mass="48770">MNPFDDTIVGPATAPGEAGVGIVRLSGPLSLSILQTFFSAKNPRSLKPWSLAYGFVLDQGQPLDEVLVAYMKPPKSYTAELVVEIFCHGGGLILRRVIELCLAQGARLAGPGEFTQRAFVNGRIDLTQAEAVGDLVRVKTDLGLHLVINQLKGKLYQRILALKEQLAWVLALLGASIDFPEENVVFAHQEEITAKLTAARADLWALVKSAKGGRTITEGYKLVLAGRPNVGKSSLLNGLLEEDRAIVTSIPGTTRDTLEEAFTVGGVPVKLVDTAGLRDTEDLIEQMGIRRSVGQLAQADLMLWVLDASAPDYHLPPEVLELKLPKLIVYNKADLAPTLPQPPALWAEAQTIALSALSRPDLERLKAKLFELITTQVGPLAEEGALTNLRQEEAAKKALSALDQGLQALEEGAGEELLSLELSLVLGALGEIVGETTPEEMLNRIFGSFCIGK</sequence>
<comment type="caution">
    <text evidence="13">The sequence shown here is derived from an EMBL/GenBank/DDBJ whole genome shotgun (WGS) entry which is preliminary data.</text>
</comment>
<comment type="subunit">
    <text evidence="10">Homodimer. Heterotetramer of two MnmE and two MnmG subunits.</text>
</comment>
<feature type="binding site" evidence="10">
    <location>
        <begin position="273"/>
        <end position="276"/>
    </location>
    <ligand>
        <name>GTP</name>
        <dbReference type="ChEBI" id="CHEBI:37565"/>
    </ligand>
</feature>
<keyword evidence="3 10" id="KW-0819">tRNA processing</keyword>
<evidence type="ECO:0000256" key="6">
    <source>
        <dbReference type="ARBA" id="ARBA00022801"/>
    </source>
</evidence>
<evidence type="ECO:0000256" key="1">
    <source>
        <dbReference type="ARBA" id="ARBA00011043"/>
    </source>
</evidence>
<keyword evidence="4 10" id="KW-0479">Metal-binding</keyword>
<dbReference type="PANTHER" id="PTHR42714:SF2">
    <property type="entry name" value="TRNA MODIFICATION GTPASE GTPBP3, MITOCHONDRIAL"/>
    <property type="match status" value="1"/>
</dbReference>
<dbReference type="PROSITE" id="PS51709">
    <property type="entry name" value="G_TRME"/>
    <property type="match status" value="1"/>
</dbReference>
<dbReference type="EC" id="3.6.-.-" evidence="10"/>
<feature type="binding site" evidence="10">
    <location>
        <begin position="248"/>
        <end position="254"/>
    </location>
    <ligand>
        <name>GTP</name>
        <dbReference type="ChEBI" id="CHEBI:37565"/>
    </ligand>
</feature>
<protein>
    <recommendedName>
        <fullName evidence="10">tRNA modification GTPase MnmE</fullName>
        <ecNumber evidence="10">3.6.-.-</ecNumber>
    </recommendedName>
</protein>
<keyword evidence="2 10" id="KW-0963">Cytoplasm</keyword>
<keyword evidence="5 10" id="KW-0547">Nucleotide-binding</keyword>
<accession>A0A1F6GZP7</accession>
<feature type="binding site" evidence="10">
    <location>
        <position position="24"/>
    </location>
    <ligand>
        <name>(6S)-5-formyl-5,6,7,8-tetrahydrofolate</name>
        <dbReference type="ChEBI" id="CHEBI:57457"/>
    </ligand>
</feature>
<evidence type="ECO:0000256" key="4">
    <source>
        <dbReference type="ARBA" id="ARBA00022723"/>
    </source>
</evidence>
<evidence type="ECO:0000313" key="14">
    <source>
        <dbReference type="Proteomes" id="UP000177583"/>
    </source>
</evidence>
<dbReference type="Gene3D" id="3.30.1360.120">
    <property type="entry name" value="Probable tRNA modification gtpase trme, domain 1"/>
    <property type="match status" value="1"/>
</dbReference>
<dbReference type="InterPro" id="IPR018948">
    <property type="entry name" value="GTP-bd_TrmE_N"/>
</dbReference>
<dbReference type="InterPro" id="IPR005225">
    <property type="entry name" value="Small_GTP-bd"/>
</dbReference>
<dbReference type="GO" id="GO:0002098">
    <property type="term" value="P:tRNA wobble uridine modification"/>
    <property type="evidence" value="ECO:0007669"/>
    <property type="project" value="TreeGrafter"/>
</dbReference>
<dbReference type="HAMAP" id="MF_00379">
    <property type="entry name" value="GTPase_MnmE"/>
    <property type="match status" value="1"/>
</dbReference>
<dbReference type="InterPro" id="IPR004520">
    <property type="entry name" value="GTPase_MnmE"/>
</dbReference>
<evidence type="ECO:0000256" key="11">
    <source>
        <dbReference type="RuleBase" id="RU003313"/>
    </source>
</evidence>
<dbReference type="Proteomes" id="UP000177583">
    <property type="component" value="Unassembled WGS sequence"/>
</dbReference>
<dbReference type="InterPro" id="IPR025867">
    <property type="entry name" value="MnmE_helical"/>
</dbReference>
<evidence type="ECO:0000256" key="8">
    <source>
        <dbReference type="ARBA" id="ARBA00022958"/>
    </source>
</evidence>
<comment type="similarity">
    <text evidence="1 10 11">Belongs to the TRAFAC class TrmE-Era-EngA-EngB-Septin-like GTPase superfamily. TrmE GTPase family.</text>
</comment>
<dbReference type="GO" id="GO:0030488">
    <property type="term" value="P:tRNA methylation"/>
    <property type="evidence" value="ECO:0007669"/>
    <property type="project" value="TreeGrafter"/>
</dbReference>
<feature type="binding site" evidence="10">
    <location>
        <position position="84"/>
    </location>
    <ligand>
        <name>(6S)-5-formyl-5,6,7,8-tetrahydrofolate</name>
        <dbReference type="ChEBI" id="CHEBI:57457"/>
    </ligand>
</feature>
<feature type="binding site" evidence="10">
    <location>
        <position position="453"/>
    </location>
    <ligand>
        <name>(6S)-5-formyl-5,6,7,8-tetrahydrofolate</name>
        <dbReference type="ChEBI" id="CHEBI:57457"/>
    </ligand>
</feature>
<name>A0A1F6GZP7_9PROT</name>
<dbReference type="PANTHER" id="PTHR42714">
    <property type="entry name" value="TRNA MODIFICATION GTPASE GTPBP3"/>
    <property type="match status" value="1"/>
</dbReference>
<dbReference type="InterPro" id="IPR006073">
    <property type="entry name" value="GTP-bd"/>
</dbReference>
<proteinExistence type="inferred from homology"/>
<comment type="caution">
    <text evidence="10">Lacks conserved residue(s) required for the propagation of feature annotation.</text>
</comment>
<keyword evidence="6 10" id="KW-0378">Hydrolase</keyword>
<evidence type="ECO:0000256" key="7">
    <source>
        <dbReference type="ARBA" id="ARBA00022842"/>
    </source>
</evidence>